<protein>
    <submittedName>
        <fullName evidence="2">Uncharacterized protein</fullName>
    </submittedName>
</protein>
<dbReference type="AlphaFoldDB" id="A0A0G1B036"/>
<sequence>MKTISVKSHILLSKESYKYLYDLSKLTYAGLFLVGLIQKQQEYAIMGLVFLIMFFMLGKGIERSCLKH</sequence>
<organism evidence="2 3">
    <name type="scientific">Candidatus Amesbacteria bacterium GW2011_GWA2_42_12</name>
    <dbReference type="NCBI Taxonomy" id="1618356"/>
    <lineage>
        <taxon>Bacteria</taxon>
        <taxon>Candidatus Amesiibacteriota</taxon>
    </lineage>
</organism>
<evidence type="ECO:0000313" key="3">
    <source>
        <dbReference type="Proteomes" id="UP000034160"/>
    </source>
</evidence>
<evidence type="ECO:0000313" key="2">
    <source>
        <dbReference type="EMBL" id="KKS30918.1"/>
    </source>
</evidence>
<dbReference type="STRING" id="1618356.UU93_C0027G0009"/>
<keyword evidence="1" id="KW-1133">Transmembrane helix</keyword>
<evidence type="ECO:0000256" key="1">
    <source>
        <dbReference type="SAM" id="Phobius"/>
    </source>
</evidence>
<keyword evidence="1" id="KW-0472">Membrane</keyword>
<proteinExistence type="predicted"/>
<dbReference type="EMBL" id="LCCN01000027">
    <property type="protein sequence ID" value="KKS30918.1"/>
    <property type="molecule type" value="Genomic_DNA"/>
</dbReference>
<feature type="transmembrane region" description="Helical" evidence="1">
    <location>
        <begin position="43"/>
        <end position="61"/>
    </location>
</feature>
<dbReference type="Pfam" id="PF20482">
    <property type="entry name" value="DUF6722"/>
    <property type="match status" value="1"/>
</dbReference>
<keyword evidence="1" id="KW-0812">Transmembrane</keyword>
<dbReference type="Proteomes" id="UP000034160">
    <property type="component" value="Unassembled WGS sequence"/>
</dbReference>
<reference evidence="2 3" key="1">
    <citation type="journal article" date="2015" name="Nature">
        <title>rRNA introns, odd ribosomes, and small enigmatic genomes across a large radiation of phyla.</title>
        <authorList>
            <person name="Brown C.T."/>
            <person name="Hug L.A."/>
            <person name="Thomas B.C."/>
            <person name="Sharon I."/>
            <person name="Castelle C.J."/>
            <person name="Singh A."/>
            <person name="Wilkins M.J."/>
            <person name="Williams K.H."/>
            <person name="Banfield J.F."/>
        </authorList>
    </citation>
    <scope>NUCLEOTIDE SEQUENCE [LARGE SCALE GENOMIC DNA]</scope>
</reference>
<name>A0A0G1B036_9BACT</name>
<feature type="transmembrane region" description="Helical" evidence="1">
    <location>
        <begin position="20"/>
        <end position="37"/>
    </location>
</feature>
<dbReference type="InterPro" id="IPR046568">
    <property type="entry name" value="DUF6722"/>
</dbReference>
<accession>A0A0G1B036</accession>
<gene>
    <name evidence="2" type="ORF">UU93_C0027G0009</name>
</gene>
<comment type="caution">
    <text evidence="2">The sequence shown here is derived from an EMBL/GenBank/DDBJ whole genome shotgun (WGS) entry which is preliminary data.</text>
</comment>